<feature type="region of interest" description="Disordered" evidence="1">
    <location>
        <begin position="1"/>
        <end position="26"/>
    </location>
</feature>
<proteinExistence type="predicted"/>
<dbReference type="AlphaFoldDB" id="A0A0C3E098"/>
<reference evidence="4" key="2">
    <citation type="submission" date="2015-01" db="EMBL/GenBank/DDBJ databases">
        <title>Evolutionary Origins and Diversification of the Mycorrhizal Mutualists.</title>
        <authorList>
            <consortium name="DOE Joint Genome Institute"/>
            <consortium name="Mycorrhizal Genomics Consortium"/>
            <person name="Kohler A."/>
            <person name="Kuo A."/>
            <person name="Nagy L.G."/>
            <person name="Floudas D."/>
            <person name="Copeland A."/>
            <person name="Barry K.W."/>
            <person name="Cichocki N."/>
            <person name="Veneault-Fourrey C."/>
            <person name="LaButti K."/>
            <person name="Lindquist E.A."/>
            <person name="Lipzen A."/>
            <person name="Lundell T."/>
            <person name="Morin E."/>
            <person name="Murat C."/>
            <person name="Riley R."/>
            <person name="Ohm R."/>
            <person name="Sun H."/>
            <person name="Tunlid A."/>
            <person name="Henrissat B."/>
            <person name="Grigoriev I.V."/>
            <person name="Hibbett D.S."/>
            <person name="Martin F."/>
        </authorList>
    </citation>
    <scope>NUCLEOTIDE SEQUENCE [LARGE SCALE GENOMIC DNA]</scope>
    <source>
        <strain evidence="4">Foug A</strain>
    </source>
</reference>
<organism evidence="3 4">
    <name type="scientific">Scleroderma citrinum Foug A</name>
    <dbReference type="NCBI Taxonomy" id="1036808"/>
    <lineage>
        <taxon>Eukaryota</taxon>
        <taxon>Fungi</taxon>
        <taxon>Dikarya</taxon>
        <taxon>Basidiomycota</taxon>
        <taxon>Agaricomycotina</taxon>
        <taxon>Agaricomycetes</taxon>
        <taxon>Agaricomycetidae</taxon>
        <taxon>Boletales</taxon>
        <taxon>Sclerodermatineae</taxon>
        <taxon>Sclerodermataceae</taxon>
        <taxon>Scleroderma</taxon>
    </lineage>
</organism>
<feature type="compositionally biased region" description="Polar residues" evidence="1">
    <location>
        <begin position="1"/>
        <end position="12"/>
    </location>
</feature>
<reference evidence="3 4" key="1">
    <citation type="submission" date="2014-04" db="EMBL/GenBank/DDBJ databases">
        <authorList>
            <consortium name="DOE Joint Genome Institute"/>
            <person name="Kuo A."/>
            <person name="Kohler A."/>
            <person name="Nagy L.G."/>
            <person name="Floudas D."/>
            <person name="Copeland A."/>
            <person name="Barry K.W."/>
            <person name="Cichocki N."/>
            <person name="Veneault-Fourrey C."/>
            <person name="LaButti K."/>
            <person name="Lindquist E.A."/>
            <person name="Lipzen A."/>
            <person name="Lundell T."/>
            <person name="Morin E."/>
            <person name="Murat C."/>
            <person name="Sun H."/>
            <person name="Tunlid A."/>
            <person name="Henrissat B."/>
            <person name="Grigoriev I.V."/>
            <person name="Hibbett D.S."/>
            <person name="Martin F."/>
            <person name="Nordberg H.P."/>
            <person name="Cantor M.N."/>
            <person name="Hua S.X."/>
        </authorList>
    </citation>
    <scope>NUCLEOTIDE SEQUENCE [LARGE SCALE GENOMIC DNA]</scope>
    <source>
        <strain evidence="3 4">Foug A</strain>
    </source>
</reference>
<sequence>MHPSDSPSSFTQPEPPCVAMQPDDPAAVEPARRRVAGKGICFRASSSLRSKLRASKLCVKKPDRGSCSFKDDVQSLPQLADEAQSIVIQTDNLPDLSGTQNATIYRWAVVYENQRGLTFFSTPYYSSLSLLPNDPLPFTVPSASSKRSRNPNVSLNDYPLPDGTWRWMSKAWMIDMRTDLGEVQHDGFEYNWSFREKNWRAKIGSLSMGAWVRRRRWVRLMMRPAKWTSDHLDIVASSTEDPLTTLPSTSSFLLVHPDSDIERDEPSKLWVGDPDSDWDRCRRLLKRVGSDGRKLELWRLWLDLGNLDKARDEKGKVRRQGEDYQPSSPTWKHGEHSPPLPYLKSMLQNHADAILRTFVFPESRAQFLELLTRAALLDELAAVWHLSPATVVDFWSYTGRLDKRINSQALDTDEIPDNKDRLDTT</sequence>
<evidence type="ECO:0000313" key="4">
    <source>
        <dbReference type="Proteomes" id="UP000053989"/>
    </source>
</evidence>
<dbReference type="OrthoDB" id="72441at2759"/>
<dbReference type="Pfam" id="PF06398">
    <property type="entry name" value="Pex24p"/>
    <property type="match status" value="1"/>
</dbReference>
<keyword evidence="4" id="KW-1185">Reference proteome</keyword>
<feature type="region of interest" description="Disordered" evidence="1">
    <location>
        <begin position="313"/>
        <end position="336"/>
    </location>
</feature>
<dbReference type="EMBL" id="KN822018">
    <property type="protein sequence ID" value="KIM66200.1"/>
    <property type="molecule type" value="Genomic_DNA"/>
</dbReference>
<evidence type="ECO:0000256" key="1">
    <source>
        <dbReference type="SAM" id="MobiDB-lite"/>
    </source>
</evidence>
<dbReference type="InterPro" id="IPR010482">
    <property type="entry name" value="TECPR1-like_DysF"/>
</dbReference>
<dbReference type="STRING" id="1036808.A0A0C3E098"/>
<accession>A0A0C3E098</accession>
<dbReference type="HOGENOM" id="CLU_025584_0_0_1"/>
<dbReference type="Proteomes" id="UP000053989">
    <property type="component" value="Unassembled WGS sequence"/>
</dbReference>
<dbReference type="InParanoid" id="A0A0C3E098"/>
<evidence type="ECO:0000313" key="3">
    <source>
        <dbReference type="EMBL" id="KIM66200.1"/>
    </source>
</evidence>
<name>A0A0C3E098_9AGAM</name>
<feature type="domain" description="TECPR1-like DysF" evidence="2">
    <location>
        <begin position="97"/>
        <end position="219"/>
    </location>
</feature>
<protein>
    <recommendedName>
        <fullName evidence="2">TECPR1-like DysF domain-containing protein</fullName>
    </recommendedName>
</protein>
<dbReference type="GO" id="GO:0005778">
    <property type="term" value="C:peroxisomal membrane"/>
    <property type="evidence" value="ECO:0007669"/>
    <property type="project" value="UniProtKB-ARBA"/>
</dbReference>
<evidence type="ECO:0000259" key="2">
    <source>
        <dbReference type="Pfam" id="PF06398"/>
    </source>
</evidence>
<feature type="compositionally biased region" description="Basic and acidic residues" evidence="1">
    <location>
        <begin position="313"/>
        <end position="322"/>
    </location>
</feature>
<dbReference type="GO" id="GO:0007031">
    <property type="term" value="P:peroxisome organization"/>
    <property type="evidence" value="ECO:0007669"/>
    <property type="project" value="UniProtKB-ARBA"/>
</dbReference>
<gene>
    <name evidence="3" type="ORF">SCLCIDRAFT_1211427</name>
</gene>